<dbReference type="Proteomes" id="UP001155604">
    <property type="component" value="Unassembled WGS sequence"/>
</dbReference>
<keyword evidence="3" id="KW-1185">Reference proteome</keyword>
<dbReference type="EMBL" id="JAMTCC010000011">
    <property type="protein sequence ID" value="MCT7945414.1"/>
    <property type="molecule type" value="Genomic_DNA"/>
</dbReference>
<feature type="compositionally biased region" description="Basic and acidic residues" evidence="1">
    <location>
        <begin position="96"/>
        <end position="105"/>
    </location>
</feature>
<feature type="region of interest" description="Disordered" evidence="1">
    <location>
        <begin position="92"/>
        <end position="126"/>
    </location>
</feature>
<name>A0A9X2WTL5_9GAMM</name>
<evidence type="ECO:0000256" key="1">
    <source>
        <dbReference type="SAM" id="MobiDB-lite"/>
    </source>
</evidence>
<accession>A0A9X2WTL5</accession>
<organism evidence="2 3">
    <name type="scientific">Shewanella septentrionalis</name>
    <dbReference type="NCBI Taxonomy" id="2952223"/>
    <lineage>
        <taxon>Bacteria</taxon>
        <taxon>Pseudomonadati</taxon>
        <taxon>Pseudomonadota</taxon>
        <taxon>Gammaproteobacteria</taxon>
        <taxon>Alteromonadales</taxon>
        <taxon>Shewanellaceae</taxon>
        <taxon>Shewanella</taxon>
    </lineage>
</organism>
<proteinExistence type="predicted"/>
<evidence type="ECO:0000313" key="2">
    <source>
        <dbReference type="EMBL" id="MCT7945414.1"/>
    </source>
</evidence>
<reference evidence="2" key="1">
    <citation type="journal article" date="2023" name="Int. J. Syst. Evol. Microbiol.">
        <title>&lt;i&gt;Shewanella septentrionalis&lt;/i&gt; sp. nov. and &lt;i&gt;Shewanella holmiensis&lt;/i&gt; sp. nov., isolated from Baltic Sea water and sediments.</title>
        <authorList>
            <person name="Martin-Rodriguez A.J."/>
            <person name="Thorell K."/>
            <person name="Joffre E."/>
            <person name="Jensie-Markopoulos S."/>
            <person name="Moore E.R.B."/>
            <person name="Sjoling A."/>
        </authorList>
    </citation>
    <scope>NUCLEOTIDE SEQUENCE</scope>
    <source>
        <strain evidence="2">SP1W3</strain>
    </source>
</reference>
<sequence length="191" mass="22807">MSKFDLLNTEMTSSEATEYLEKIQDSLDEIYVADKPPSGEAGTIWRYFWGNPRTITPLTMYLRGIFWAEIDTSEILLKEQAKKLRAKSQKKIKTQAQKEQEEKNEISINNNKLKKENDELKSQRKNEKNELRRFKFIERCKKHPRMEVAQARDINFLYKRLNEYTSINLEELESYRLQKQLKDDLPYDSND</sequence>
<gene>
    <name evidence="2" type="ORF">NE536_08510</name>
</gene>
<evidence type="ECO:0000313" key="3">
    <source>
        <dbReference type="Proteomes" id="UP001155604"/>
    </source>
</evidence>
<feature type="compositionally biased region" description="Basic and acidic residues" evidence="1">
    <location>
        <begin position="113"/>
        <end position="126"/>
    </location>
</feature>
<protein>
    <submittedName>
        <fullName evidence="2">Uncharacterized protein</fullName>
    </submittedName>
</protein>
<comment type="caution">
    <text evidence="2">The sequence shown here is derived from an EMBL/GenBank/DDBJ whole genome shotgun (WGS) entry which is preliminary data.</text>
</comment>
<dbReference type="RefSeq" id="WP_261272421.1">
    <property type="nucleotide sequence ID" value="NZ_JAMTCC010000011.1"/>
</dbReference>
<dbReference type="AlphaFoldDB" id="A0A9X2WTL5"/>